<dbReference type="CDD" id="cd03801">
    <property type="entry name" value="GT4_PimA-like"/>
    <property type="match status" value="1"/>
</dbReference>
<dbReference type="Pfam" id="PF00534">
    <property type="entry name" value="Glycos_transf_1"/>
    <property type="match status" value="1"/>
</dbReference>
<dbReference type="SUPFAM" id="SSF53756">
    <property type="entry name" value="UDP-Glycosyltransferase/glycogen phosphorylase"/>
    <property type="match status" value="1"/>
</dbReference>
<evidence type="ECO:0000256" key="1">
    <source>
        <dbReference type="ARBA" id="ARBA00022676"/>
    </source>
</evidence>
<evidence type="ECO:0000259" key="4">
    <source>
        <dbReference type="Pfam" id="PF13439"/>
    </source>
</evidence>
<feature type="domain" description="Glycosyltransferase subfamily 4-like N-terminal" evidence="4">
    <location>
        <begin position="16"/>
        <end position="154"/>
    </location>
</feature>
<dbReference type="Proteomes" id="UP000331127">
    <property type="component" value="Unassembled WGS sequence"/>
</dbReference>
<dbReference type="AlphaFoldDB" id="A0A5M3WMX5"/>
<dbReference type="Pfam" id="PF13439">
    <property type="entry name" value="Glyco_transf_4"/>
    <property type="match status" value="1"/>
</dbReference>
<evidence type="ECO:0000259" key="3">
    <source>
        <dbReference type="Pfam" id="PF00534"/>
    </source>
</evidence>
<dbReference type="InterPro" id="IPR001296">
    <property type="entry name" value="Glyco_trans_1"/>
</dbReference>
<keyword evidence="1" id="KW-0328">Glycosyltransferase</keyword>
<dbReference type="Gene3D" id="3.40.50.2000">
    <property type="entry name" value="Glycogen Phosphorylase B"/>
    <property type="match status" value="2"/>
</dbReference>
<dbReference type="RefSeq" id="WP_155355479.1">
    <property type="nucleotide sequence ID" value="NZ_BAAAHL010000027.1"/>
</dbReference>
<dbReference type="InterPro" id="IPR028098">
    <property type="entry name" value="Glyco_trans_4-like_N"/>
</dbReference>
<reference evidence="5 6" key="1">
    <citation type="submission" date="2019-10" db="EMBL/GenBank/DDBJ databases">
        <title>Whole genome shotgun sequence of Acrocarpospora macrocephala NBRC 16266.</title>
        <authorList>
            <person name="Ichikawa N."/>
            <person name="Kimura A."/>
            <person name="Kitahashi Y."/>
            <person name="Komaki H."/>
            <person name="Oguchi A."/>
        </authorList>
    </citation>
    <scope>NUCLEOTIDE SEQUENCE [LARGE SCALE GENOMIC DNA]</scope>
    <source>
        <strain evidence="5 6">NBRC 16266</strain>
    </source>
</reference>
<comment type="caution">
    <text evidence="5">The sequence shown here is derived from an EMBL/GenBank/DDBJ whole genome shotgun (WGS) entry which is preliminary data.</text>
</comment>
<keyword evidence="6" id="KW-1185">Reference proteome</keyword>
<evidence type="ECO:0000313" key="5">
    <source>
        <dbReference type="EMBL" id="GES09996.1"/>
    </source>
</evidence>
<accession>A0A5M3WMX5</accession>
<dbReference type="GO" id="GO:1901137">
    <property type="term" value="P:carbohydrate derivative biosynthetic process"/>
    <property type="evidence" value="ECO:0007669"/>
    <property type="project" value="UniProtKB-ARBA"/>
</dbReference>
<dbReference type="PANTHER" id="PTHR45947">
    <property type="entry name" value="SULFOQUINOVOSYL TRANSFERASE SQD2"/>
    <property type="match status" value="1"/>
</dbReference>
<dbReference type="PANTHER" id="PTHR45947:SF13">
    <property type="entry name" value="TRANSFERASE"/>
    <property type="match status" value="1"/>
</dbReference>
<dbReference type="EMBL" id="BLAE01000018">
    <property type="protein sequence ID" value="GES09996.1"/>
    <property type="molecule type" value="Genomic_DNA"/>
</dbReference>
<sequence>MSRPRIVFCYRYGVLGGVSTQLLNRYPHLSDEYDVTVLYEADHGMAGNFPPGVVRMTPSADDRVQAIRELRPDIVVVIDSPRFIAAWQEAGEPGRLVLEVHTTTPNLAYLRDQGQFNGLTHIVTVSEYMERMLRDQGLGDVAPISIVPNCLDDDWRADANPPQLNEAPIAWVGKLDGHKRWRTATDIMDTVCQSVGLDVVPLIIGGYTAPAHQVQALTTKLATFPSLSRGQWWPRLEYRNMPAVYSTIGFNGGVLLSTTTNESFGMSVAEALIRGCPVIAPAVGALPEILPAEAMYAQGDWDAAAALTRQALLDSDFRTRLLSTVPQVAELTRPVNALAAYQKMINATLEKI</sequence>
<proteinExistence type="predicted"/>
<organism evidence="5 6">
    <name type="scientific">Acrocarpospora macrocephala</name>
    <dbReference type="NCBI Taxonomy" id="150177"/>
    <lineage>
        <taxon>Bacteria</taxon>
        <taxon>Bacillati</taxon>
        <taxon>Actinomycetota</taxon>
        <taxon>Actinomycetes</taxon>
        <taxon>Streptosporangiales</taxon>
        <taxon>Streptosporangiaceae</taxon>
        <taxon>Acrocarpospora</taxon>
    </lineage>
</organism>
<evidence type="ECO:0000256" key="2">
    <source>
        <dbReference type="ARBA" id="ARBA00022679"/>
    </source>
</evidence>
<evidence type="ECO:0008006" key="7">
    <source>
        <dbReference type="Google" id="ProtNLM"/>
    </source>
</evidence>
<dbReference type="GO" id="GO:0016757">
    <property type="term" value="F:glycosyltransferase activity"/>
    <property type="evidence" value="ECO:0007669"/>
    <property type="project" value="UniProtKB-KW"/>
</dbReference>
<protein>
    <recommendedName>
        <fullName evidence="7">Glycosyl transferase family 1 domain-containing protein</fullName>
    </recommendedName>
</protein>
<keyword evidence="2" id="KW-0808">Transferase</keyword>
<dbReference type="OrthoDB" id="9765330at2"/>
<gene>
    <name evidence="5" type="ORF">Amac_035920</name>
</gene>
<feature type="domain" description="Glycosyl transferase family 1" evidence="3">
    <location>
        <begin position="169"/>
        <end position="321"/>
    </location>
</feature>
<name>A0A5M3WMX5_9ACTN</name>
<evidence type="ECO:0000313" key="6">
    <source>
        <dbReference type="Proteomes" id="UP000331127"/>
    </source>
</evidence>
<dbReference type="InterPro" id="IPR050194">
    <property type="entry name" value="Glycosyltransferase_grp1"/>
</dbReference>